<proteinExistence type="predicted"/>
<name>X1VBW6_9ZZZZ</name>
<gene>
    <name evidence="2" type="ORF">S12H4_49776</name>
</gene>
<dbReference type="InterPro" id="IPR013087">
    <property type="entry name" value="Znf_C2H2_type"/>
</dbReference>
<accession>X1VBW6</accession>
<dbReference type="EMBL" id="BARW01031267">
    <property type="protein sequence ID" value="GAJ14632.1"/>
    <property type="molecule type" value="Genomic_DNA"/>
</dbReference>
<sequence>MKCEVCSKDFETTRATMCHIAAVHPTWLAERLALEEPDVQTEPDVKLEVPKKKGFFEGFFDGPWTVFDLFEQMDAEKAAADDDDGKAKKPGFFAGTFLEDVFG</sequence>
<protein>
    <recommendedName>
        <fullName evidence="1">C2H2-type domain-containing protein</fullName>
    </recommendedName>
</protein>
<comment type="caution">
    <text evidence="2">The sequence shown here is derived from an EMBL/GenBank/DDBJ whole genome shotgun (WGS) entry which is preliminary data.</text>
</comment>
<evidence type="ECO:0000313" key="2">
    <source>
        <dbReference type="EMBL" id="GAJ14632.1"/>
    </source>
</evidence>
<feature type="domain" description="C2H2-type" evidence="1">
    <location>
        <begin position="3"/>
        <end position="24"/>
    </location>
</feature>
<dbReference type="AlphaFoldDB" id="X1VBW6"/>
<organism evidence="2">
    <name type="scientific">marine sediment metagenome</name>
    <dbReference type="NCBI Taxonomy" id="412755"/>
    <lineage>
        <taxon>unclassified sequences</taxon>
        <taxon>metagenomes</taxon>
        <taxon>ecological metagenomes</taxon>
    </lineage>
</organism>
<dbReference type="PROSITE" id="PS00028">
    <property type="entry name" value="ZINC_FINGER_C2H2_1"/>
    <property type="match status" value="1"/>
</dbReference>
<reference evidence="2" key="1">
    <citation type="journal article" date="2014" name="Front. Microbiol.">
        <title>High frequency of phylogenetically diverse reductive dehalogenase-homologous genes in deep subseafloor sedimentary metagenomes.</title>
        <authorList>
            <person name="Kawai M."/>
            <person name="Futagami T."/>
            <person name="Toyoda A."/>
            <person name="Takaki Y."/>
            <person name="Nishi S."/>
            <person name="Hori S."/>
            <person name="Arai W."/>
            <person name="Tsubouchi T."/>
            <person name="Morono Y."/>
            <person name="Uchiyama I."/>
            <person name="Ito T."/>
            <person name="Fujiyama A."/>
            <person name="Inagaki F."/>
            <person name="Takami H."/>
        </authorList>
    </citation>
    <scope>NUCLEOTIDE SEQUENCE</scope>
    <source>
        <strain evidence="2">Expedition CK06-06</strain>
    </source>
</reference>
<evidence type="ECO:0000259" key="1">
    <source>
        <dbReference type="PROSITE" id="PS00028"/>
    </source>
</evidence>